<dbReference type="Gene3D" id="1.20.1600.10">
    <property type="entry name" value="Outer membrane efflux proteins (OEP)"/>
    <property type="match status" value="1"/>
</dbReference>
<dbReference type="Proteomes" id="UP000294850">
    <property type="component" value="Unassembled WGS sequence"/>
</dbReference>
<accession>A0A4R5DEF5</accession>
<evidence type="ECO:0008006" key="4">
    <source>
        <dbReference type="Google" id="ProtNLM"/>
    </source>
</evidence>
<proteinExistence type="predicted"/>
<gene>
    <name evidence="2" type="ORF">E0F88_28515</name>
</gene>
<evidence type="ECO:0000313" key="2">
    <source>
        <dbReference type="EMBL" id="TDE10241.1"/>
    </source>
</evidence>
<dbReference type="OrthoDB" id="793488at2"/>
<evidence type="ECO:0000256" key="1">
    <source>
        <dbReference type="SAM" id="SignalP"/>
    </source>
</evidence>
<feature type="signal peptide" evidence="1">
    <location>
        <begin position="1"/>
        <end position="19"/>
    </location>
</feature>
<comment type="caution">
    <text evidence="2">The sequence shown here is derived from an EMBL/GenBank/DDBJ whole genome shotgun (WGS) entry which is preliminary data.</text>
</comment>
<sequence length="222" mass="25591">MRYLILLIPLLLFFGRARAQQTLAQEISYPYLEKLIEVAKQNFPRGKMYDARIEMGNMAVKKARLSYFDILSFSYLYSPNQAVNVTTPVLLQGYQFGFFINIGSIIQKPTIIKQARAEAQVSVYEKETYELGLVADVKKRYITYIQHLTILRIKSEALLDIESALKDTKYKFEKGELPLQNYNTALLMYSTQQQTKITSEADVYIAKSSLEELLGQKLEDIK</sequence>
<dbReference type="EMBL" id="SMFL01000016">
    <property type="protein sequence ID" value="TDE10241.1"/>
    <property type="molecule type" value="Genomic_DNA"/>
</dbReference>
<evidence type="ECO:0000313" key="3">
    <source>
        <dbReference type="Proteomes" id="UP000294850"/>
    </source>
</evidence>
<dbReference type="RefSeq" id="WP_131961749.1">
    <property type="nucleotide sequence ID" value="NZ_SMFL01000016.1"/>
</dbReference>
<protein>
    <recommendedName>
        <fullName evidence="4">TolC family protein</fullName>
    </recommendedName>
</protein>
<feature type="chain" id="PRO_5020674569" description="TolC family protein" evidence="1">
    <location>
        <begin position="20"/>
        <end position="222"/>
    </location>
</feature>
<dbReference type="GO" id="GO:0015562">
    <property type="term" value="F:efflux transmembrane transporter activity"/>
    <property type="evidence" value="ECO:0007669"/>
    <property type="project" value="InterPro"/>
</dbReference>
<keyword evidence="1" id="KW-0732">Signal</keyword>
<organism evidence="2 3">
    <name type="scientific">Dyadobacter psychrotolerans</name>
    <dbReference type="NCBI Taxonomy" id="2541721"/>
    <lineage>
        <taxon>Bacteria</taxon>
        <taxon>Pseudomonadati</taxon>
        <taxon>Bacteroidota</taxon>
        <taxon>Cytophagia</taxon>
        <taxon>Cytophagales</taxon>
        <taxon>Spirosomataceae</taxon>
        <taxon>Dyadobacter</taxon>
    </lineage>
</organism>
<reference evidence="2 3" key="1">
    <citation type="submission" date="2019-03" db="EMBL/GenBank/DDBJ databases">
        <title>Dyadobacter AR-3-6 sp. nov., isolated from arctic soil.</title>
        <authorList>
            <person name="Chaudhary D.K."/>
        </authorList>
    </citation>
    <scope>NUCLEOTIDE SEQUENCE [LARGE SCALE GENOMIC DNA]</scope>
    <source>
        <strain evidence="2 3">AR-3-6</strain>
    </source>
</reference>
<name>A0A4R5DEF5_9BACT</name>
<dbReference type="SUPFAM" id="SSF56954">
    <property type="entry name" value="Outer membrane efflux proteins (OEP)"/>
    <property type="match status" value="1"/>
</dbReference>
<keyword evidence="3" id="KW-1185">Reference proteome</keyword>
<dbReference type="AlphaFoldDB" id="A0A4R5DEF5"/>